<dbReference type="SUPFAM" id="SSF49498">
    <property type="entry name" value="alpha-Amylase inhibitor tendamistat"/>
    <property type="match status" value="1"/>
</dbReference>
<evidence type="ECO:0000313" key="3">
    <source>
        <dbReference type="Proteomes" id="UP000249886"/>
    </source>
</evidence>
<dbReference type="Gene3D" id="2.60.40.20">
    <property type="entry name" value="Alpha-amylase inhibitor"/>
    <property type="match status" value="1"/>
</dbReference>
<accession>A0A8B4H209</accession>
<reference evidence="2 3" key="1">
    <citation type="submission" date="2018-06" db="EMBL/GenBank/DDBJ databases">
        <authorList>
            <consortium name="Pathogen Informatics"/>
            <person name="Doyle S."/>
        </authorList>
    </citation>
    <scope>NUCLEOTIDE SEQUENCE [LARGE SCALE GENOMIC DNA]</scope>
    <source>
        <strain evidence="2 3">NCTC10254</strain>
    </source>
</reference>
<keyword evidence="1" id="KW-0732">Signal</keyword>
<dbReference type="EMBL" id="UARK01000001">
    <property type="protein sequence ID" value="SPW24507.1"/>
    <property type="molecule type" value="Genomic_DNA"/>
</dbReference>
<organism evidence="2 3">
    <name type="scientific">Corynebacterium matruchotii</name>
    <dbReference type="NCBI Taxonomy" id="43768"/>
    <lineage>
        <taxon>Bacteria</taxon>
        <taxon>Bacillati</taxon>
        <taxon>Actinomycetota</taxon>
        <taxon>Actinomycetes</taxon>
        <taxon>Mycobacteriales</taxon>
        <taxon>Corynebacteriaceae</taxon>
        <taxon>Corynebacterium</taxon>
    </lineage>
</organism>
<dbReference type="GeneID" id="84574679"/>
<dbReference type="Proteomes" id="UP000249886">
    <property type="component" value="Unassembled WGS sequence"/>
</dbReference>
<protein>
    <recommendedName>
        <fullName evidence="4">Secreted protein</fullName>
    </recommendedName>
</protein>
<name>A0A8B4H209_9CORY</name>
<dbReference type="GO" id="GO:0015066">
    <property type="term" value="F:alpha-amylase inhibitor activity"/>
    <property type="evidence" value="ECO:0007669"/>
    <property type="project" value="InterPro"/>
</dbReference>
<dbReference type="AlphaFoldDB" id="A0A8B4H209"/>
<evidence type="ECO:0008006" key="4">
    <source>
        <dbReference type="Google" id="ProtNLM"/>
    </source>
</evidence>
<feature type="signal peptide" evidence="1">
    <location>
        <begin position="1"/>
        <end position="28"/>
    </location>
</feature>
<comment type="caution">
    <text evidence="2">The sequence shown here is derived from an EMBL/GenBank/DDBJ whole genome shotgun (WGS) entry which is preliminary data.</text>
</comment>
<evidence type="ECO:0000313" key="2">
    <source>
        <dbReference type="EMBL" id="SPW24507.1"/>
    </source>
</evidence>
<proteinExistence type="predicted"/>
<dbReference type="RefSeq" id="WP_225866075.1">
    <property type="nucleotide sequence ID" value="NZ_CP050134.2"/>
</dbReference>
<sequence length="194" mass="20786">MGQLFRTALLSCTVTLTCLTCLTGVAQAQPLAAETRAPNCIEMKTEWGFVQAYNNCDTTKTLNLKAKMAFGPDTKCLPVKPGTRANIGPALGRFDEVVVCPGDYGTEPEGSNRDSLGMFTVKCPMMNPAPGKHNEVVGYIVGTSDKSVKDAETTADMFASLVVTNQQETAVKQECTPQKQYIAMGAYNANELGT</sequence>
<dbReference type="InterPro" id="IPR036379">
    <property type="entry name" value="A-amylase_inhib_sf"/>
</dbReference>
<feature type="chain" id="PRO_5033013395" description="Secreted protein" evidence="1">
    <location>
        <begin position="29"/>
        <end position="194"/>
    </location>
</feature>
<evidence type="ECO:0000256" key="1">
    <source>
        <dbReference type="SAM" id="SignalP"/>
    </source>
</evidence>
<gene>
    <name evidence="2" type="ORF">NCTC10254_00888</name>
</gene>